<dbReference type="Pfam" id="PF00069">
    <property type="entry name" value="Pkinase"/>
    <property type="match status" value="1"/>
</dbReference>
<dbReference type="SMART" id="SM00220">
    <property type="entry name" value="S_TKc"/>
    <property type="match status" value="1"/>
</dbReference>
<keyword evidence="9" id="KW-1185">Reference proteome</keyword>
<dbReference type="InterPro" id="IPR002048">
    <property type="entry name" value="EF_hand_dom"/>
</dbReference>
<comment type="similarity">
    <text evidence="3">Belongs to the protein kinase superfamily. Ser/Thr protein kinase family. CDPK subfamily.</text>
</comment>
<dbReference type="EMBL" id="JBBJCI010000367">
    <property type="protein sequence ID" value="KAK7232575.1"/>
    <property type="molecule type" value="Genomic_DNA"/>
</dbReference>
<organism evidence="8 9">
    <name type="scientific">Aureococcus anophagefferens</name>
    <name type="common">Harmful bloom alga</name>
    <dbReference type="NCBI Taxonomy" id="44056"/>
    <lineage>
        <taxon>Eukaryota</taxon>
        <taxon>Sar</taxon>
        <taxon>Stramenopiles</taxon>
        <taxon>Ochrophyta</taxon>
        <taxon>Pelagophyceae</taxon>
        <taxon>Pelagomonadales</taxon>
        <taxon>Pelagomonadaceae</taxon>
        <taxon>Aureococcus</taxon>
    </lineage>
</organism>
<protein>
    <recommendedName>
        <fullName evidence="10">Calmodulin</fullName>
    </recommendedName>
</protein>
<keyword evidence="1 4" id="KW-0547">Nucleotide-binding</keyword>
<dbReference type="InterPro" id="IPR008271">
    <property type="entry name" value="Ser/Thr_kinase_AS"/>
</dbReference>
<evidence type="ECO:0000256" key="2">
    <source>
        <dbReference type="ARBA" id="ARBA00022840"/>
    </source>
</evidence>
<dbReference type="Proteomes" id="UP001363151">
    <property type="component" value="Unassembled WGS sequence"/>
</dbReference>
<dbReference type="PROSITE" id="PS00107">
    <property type="entry name" value="PROTEIN_KINASE_ATP"/>
    <property type="match status" value="1"/>
</dbReference>
<dbReference type="CDD" id="cd00180">
    <property type="entry name" value="PKc"/>
    <property type="match status" value="1"/>
</dbReference>
<evidence type="ECO:0000256" key="1">
    <source>
        <dbReference type="ARBA" id="ARBA00022741"/>
    </source>
</evidence>
<evidence type="ECO:0000256" key="3">
    <source>
        <dbReference type="ARBA" id="ARBA00024334"/>
    </source>
</evidence>
<dbReference type="SUPFAM" id="SSF47473">
    <property type="entry name" value="EF-hand"/>
    <property type="match status" value="1"/>
</dbReference>
<keyword evidence="2 4" id="KW-0067">ATP-binding</keyword>
<proteinExistence type="inferred from homology"/>
<comment type="caution">
    <text evidence="8">The sequence shown here is derived from an EMBL/GenBank/DDBJ whole genome shotgun (WGS) entry which is preliminary data.</text>
</comment>
<feature type="region of interest" description="Disordered" evidence="5">
    <location>
        <begin position="313"/>
        <end position="362"/>
    </location>
</feature>
<evidence type="ECO:0000313" key="9">
    <source>
        <dbReference type="Proteomes" id="UP001363151"/>
    </source>
</evidence>
<feature type="compositionally biased region" description="Low complexity" evidence="5">
    <location>
        <begin position="438"/>
        <end position="453"/>
    </location>
</feature>
<dbReference type="PROSITE" id="PS50222">
    <property type="entry name" value="EF_HAND_2"/>
    <property type="match status" value="1"/>
</dbReference>
<feature type="domain" description="EF-hand" evidence="7">
    <location>
        <begin position="524"/>
        <end position="559"/>
    </location>
</feature>
<accession>A0ABR1FKK6</accession>
<name>A0ABR1FKK6_AURAN</name>
<evidence type="ECO:0000259" key="7">
    <source>
        <dbReference type="PROSITE" id="PS50222"/>
    </source>
</evidence>
<evidence type="ECO:0000259" key="6">
    <source>
        <dbReference type="PROSITE" id="PS50011"/>
    </source>
</evidence>
<dbReference type="PROSITE" id="PS00108">
    <property type="entry name" value="PROTEIN_KINASE_ST"/>
    <property type="match status" value="1"/>
</dbReference>
<dbReference type="SUPFAM" id="SSF56112">
    <property type="entry name" value="Protein kinase-like (PK-like)"/>
    <property type="match status" value="1"/>
</dbReference>
<evidence type="ECO:0000313" key="8">
    <source>
        <dbReference type="EMBL" id="KAK7232575.1"/>
    </source>
</evidence>
<feature type="binding site" evidence="4">
    <location>
        <position position="199"/>
    </location>
    <ligand>
        <name>ATP</name>
        <dbReference type="ChEBI" id="CHEBI:30616"/>
    </ligand>
</feature>
<dbReference type="Gene3D" id="1.10.238.10">
    <property type="entry name" value="EF-hand"/>
    <property type="match status" value="1"/>
</dbReference>
<dbReference type="PROSITE" id="PS50011">
    <property type="entry name" value="PROTEIN_KINASE_DOM"/>
    <property type="match status" value="1"/>
</dbReference>
<reference evidence="8 9" key="1">
    <citation type="submission" date="2024-03" db="EMBL/GenBank/DDBJ databases">
        <title>Aureococcus anophagefferens CCMP1851 and Kratosvirus quantuckense: Draft genome of a second virus-susceptible host strain in the model system.</title>
        <authorList>
            <person name="Chase E."/>
            <person name="Truchon A.R."/>
            <person name="Schepens W."/>
            <person name="Wilhelm S.W."/>
        </authorList>
    </citation>
    <scope>NUCLEOTIDE SEQUENCE [LARGE SCALE GENOMIC DNA]</scope>
    <source>
        <strain evidence="8 9">CCMP1851</strain>
    </source>
</reference>
<sequence>MASDSESECDLGDEPSNFLDLIFGLPPSRDEFYDVAPSWCGEAQLCATPTDAWAEFLGGMPWHGWVRGRATLEGGRLRWFENGRRQPVYEVEVEVGASASLAGATIPLVSRGHVVVCSGLRTSSRRVSGGGRRRRRRWTWRLAFDGAAAAEACREAVANARRLAGVARGYEFGSAVGRGSGGVVYVVRDRRAGRVLAGKIMKHGSSGERRRAAREARICARIMKEASDRCVCANVCRVERVFELAGRGARVVLLMELCEGGDLLSRLQARGGRLGAAEGARAISMIARGLRALHEGGILHLDLKPENCLYETAPGRDAQDHGFRPREAPRRRPGGGAGAAAHRRHARLHGAGDRAPAAGDARGGCLRRHRRVSALERHAGHRAPRVEPAREARAHAPVPRRLPARGLAGVSPDAKVLCEMCRPGGKRAAPPPRRRRAVAGASSGAGATRRAAGGAREAAGARAAAGPFGSDALSGFLLGLGRRWTGAPSEFSSDGGSTSASGDAHGDIAEALRCYDEARIFTSDQLGRLRTVFEGLSRTGDGRLGLEEFARFARLARAPFAPALMFSFLDLDLDGFCSVDDYHDWVGRHRRTAPLSLAARGARTATDLFLPVVDGLATLRGDDLDGPPERAAVALFRELVAIFDAYHGAFDRKAAPGDDVLRLEPEDRDAALDGRRIFPAHVAATFANLLGVHLDGRVAAGALARLAGVTERAAADRGVSLRAWLDCAFVDGTVSRDVHVLASPIFEELKTHTGKLVAPPPRPRAAPAARKPRSAISSLGSADSLYGPLE</sequence>
<dbReference type="InterPro" id="IPR011992">
    <property type="entry name" value="EF-hand-dom_pair"/>
</dbReference>
<feature type="region of interest" description="Disordered" evidence="5">
    <location>
        <begin position="424"/>
        <end position="453"/>
    </location>
</feature>
<dbReference type="Gene3D" id="1.10.510.10">
    <property type="entry name" value="Transferase(Phosphotransferase) domain 1"/>
    <property type="match status" value="1"/>
</dbReference>
<evidence type="ECO:0000256" key="4">
    <source>
        <dbReference type="PROSITE-ProRule" id="PRU10141"/>
    </source>
</evidence>
<feature type="compositionally biased region" description="Low complexity" evidence="5">
    <location>
        <begin position="353"/>
        <end position="362"/>
    </location>
</feature>
<dbReference type="InterPro" id="IPR000719">
    <property type="entry name" value="Prot_kinase_dom"/>
</dbReference>
<dbReference type="InterPro" id="IPR017441">
    <property type="entry name" value="Protein_kinase_ATP_BS"/>
</dbReference>
<evidence type="ECO:0008006" key="10">
    <source>
        <dbReference type="Google" id="ProtNLM"/>
    </source>
</evidence>
<feature type="compositionally biased region" description="Basic and acidic residues" evidence="5">
    <location>
        <begin position="378"/>
        <end position="394"/>
    </location>
</feature>
<dbReference type="PANTHER" id="PTHR24347">
    <property type="entry name" value="SERINE/THREONINE-PROTEIN KINASE"/>
    <property type="match status" value="1"/>
</dbReference>
<evidence type="ECO:0000256" key="5">
    <source>
        <dbReference type="SAM" id="MobiDB-lite"/>
    </source>
</evidence>
<gene>
    <name evidence="8" type="ORF">SO694_00035049</name>
</gene>
<feature type="compositionally biased region" description="Basic and acidic residues" evidence="5">
    <location>
        <begin position="317"/>
        <end position="330"/>
    </location>
</feature>
<dbReference type="InterPro" id="IPR011009">
    <property type="entry name" value="Kinase-like_dom_sf"/>
</dbReference>
<feature type="region of interest" description="Disordered" evidence="5">
    <location>
        <begin position="754"/>
        <end position="790"/>
    </location>
</feature>
<feature type="domain" description="Protein kinase" evidence="6">
    <location>
        <begin position="170"/>
        <end position="533"/>
    </location>
</feature>
<feature type="region of interest" description="Disordered" evidence="5">
    <location>
        <begin position="378"/>
        <end position="406"/>
    </location>
</feature>